<evidence type="ECO:0008006" key="14">
    <source>
        <dbReference type="Google" id="ProtNLM"/>
    </source>
</evidence>
<protein>
    <recommendedName>
        <fullName evidence="14">Protein transport protein SEC23</fullName>
    </recommendedName>
</protein>
<dbReference type="InterPro" id="IPR006896">
    <property type="entry name" value="Sec23/24_trunk_dom"/>
</dbReference>
<feature type="compositionally biased region" description="Basic and acidic residues" evidence="9">
    <location>
        <begin position="528"/>
        <end position="537"/>
    </location>
</feature>
<evidence type="ECO:0000256" key="2">
    <source>
        <dbReference type="ARBA" id="ARBA00004397"/>
    </source>
</evidence>
<dbReference type="GO" id="GO:0005789">
    <property type="term" value="C:endoplasmic reticulum membrane"/>
    <property type="evidence" value="ECO:0007669"/>
    <property type="project" value="UniProtKB-SubCell"/>
</dbReference>
<dbReference type="Pfam" id="PF04810">
    <property type="entry name" value="zf-Sec23_Sec24"/>
    <property type="match status" value="1"/>
</dbReference>
<sequence length="988" mass="99669">MTIPIPSGSPAPPAAVAGASNGGVASPAQAQAAVAPSAQPRDDVLTLTSSCIVYQRAFANTCGVPLGAHLDFVPSSVLRLPQIPRPPVRCNGCSGFMNAYCKTNLVKWVWKCNMCGAVNVNKEQLGGSADTASYPELGHEAVEYTLPLADSQLPPARPPHLVVAVDTTLDAPDLKAATDALLSTLSALPPSTRLTLISFDGCVAVHNLGAHRCSHVLPQAPGLSATAAATPAAAAPAAAKAADGAASHLAGLSLAADHQTTVQMLLDRHCSFSNAVKAGSAAAAPAPASQPAGKAPGAPGQGLLVAELGACAAQLPAALGSLRTMQVDLPQRSRARCLCSAVEAGLRLIAAHARLDLAQPQSLPGSRVLVLAGGPPTRGPGAVPLELLDQAVPEKGRSPEHRAVAVALDVGAALGAMGARIGVAVDVLTSVSSGFNAPLLTAIAHGSGGELVPQQGPLGATPSPAPAPSPSDPAASPPATQTGGFVAGLLPRQLSGILVRRFGLDGRLDCYCSDGLRIMQWMGPLDTVKSDHDDPSHADGSGPDGHARSSSAPAPAAPPVPLGSGPWRLSSAACGVAALEAGRGASLRLEVTRDLESTPFVVVQVALHWVDPAARLRVVRVVSRRLAVVESRGEFLRTVNPTAAAALLGKRAVLDAKKAGAWRDWRKAEEARLAVAAQLSLVATRCGVEVHAGRTMLGLAKRLWQWPPELMPLAYSLYHFQRGPVLAPPTAPPPGVHPATAAGHAHSLWDSDARLSAINTLLRSSWVDAYRAMAPKLYAVLPSQPGSGPGVQLAALPCVTLAAVMARTVPLVLDCGPTVLVSPTEEPQSPGSGGGAAAAQAQPGGAGHGAAAAALSPALVEAALAVTALAGPDGRGGVASGRFPAPAVALAPGAQGGSGALVSRLIPVQRDGYEEQCLQHPQLGQLGPQVAAQLSKQLGDTARGAAAEAAAVSAAAGLPAALTKQAAAAAASFVEWCKTVSVAPFPVR</sequence>
<evidence type="ECO:0000256" key="9">
    <source>
        <dbReference type="SAM" id="MobiDB-lite"/>
    </source>
</evidence>
<evidence type="ECO:0000256" key="3">
    <source>
        <dbReference type="ARBA" id="ARBA00022723"/>
    </source>
</evidence>
<evidence type="ECO:0000256" key="6">
    <source>
        <dbReference type="ARBA" id="ARBA00022892"/>
    </source>
</evidence>
<evidence type="ECO:0000256" key="4">
    <source>
        <dbReference type="ARBA" id="ARBA00022824"/>
    </source>
</evidence>
<evidence type="ECO:0000256" key="7">
    <source>
        <dbReference type="ARBA" id="ARBA00023136"/>
    </source>
</evidence>
<gene>
    <name evidence="12" type="ORF">HYH03_006408</name>
</gene>
<evidence type="ECO:0000256" key="5">
    <source>
        <dbReference type="ARBA" id="ARBA00022833"/>
    </source>
</evidence>
<evidence type="ECO:0000259" key="10">
    <source>
        <dbReference type="Pfam" id="PF04810"/>
    </source>
</evidence>
<dbReference type="GO" id="GO:0008270">
    <property type="term" value="F:zinc ion binding"/>
    <property type="evidence" value="ECO:0007669"/>
    <property type="project" value="InterPro"/>
</dbReference>
<evidence type="ECO:0000313" key="12">
    <source>
        <dbReference type="EMBL" id="KAG2495463.1"/>
    </source>
</evidence>
<keyword evidence="5" id="KW-0862">Zinc</keyword>
<dbReference type="PANTHER" id="PTHR11141:SF6">
    <property type="entry name" value="PROTEIN TRANSPORT PROTEIN SEC23 A"/>
    <property type="match status" value="1"/>
</dbReference>
<evidence type="ECO:0000313" key="13">
    <source>
        <dbReference type="Proteomes" id="UP000612055"/>
    </source>
</evidence>
<dbReference type="InterPro" id="IPR037364">
    <property type="entry name" value="Sec23"/>
</dbReference>
<dbReference type="GO" id="GO:0006886">
    <property type="term" value="P:intracellular protein transport"/>
    <property type="evidence" value="ECO:0007669"/>
    <property type="project" value="InterPro"/>
</dbReference>
<feature type="domain" description="Zinc finger Sec23/Sec24-type" evidence="10">
    <location>
        <begin position="87"/>
        <end position="119"/>
    </location>
</feature>
<keyword evidence="8" id="KW-0968">Cytoplasmic vesicle</keyword>
<keyword evidence="6" id="KW-0931">ER-Golgi transport</keyword>
<dbReference type="GO" id="GO:0090110">
    <property type="term" value="P:COPII-coated vesicle cargo loading"/>
    <property type="evidence" value="ECO:0007669"/>
    <property type="project" value="TreeGrafter"/>
</dbReference>
<keyword evidence="3" id="KW-0479">Metal-binding</keyword>
<dbReference type="InterPro" id="IPR036174">
    <property type="entry name" value="Znf_Sec23_Sec24_sf"/>
</dbReference>
<dbReference type="SUPFAM" id="SSF81995">
    <property type="entry name" value="beta-sandwich domain of Sec23/24"/>
    <property type="match status" value="1"/>
</dbReference>
<feature type="region of interest" description="Disordered" evidence="9">
    <location>
        <begin position="527"/>
        <end position="562"/>
    </location>
</feature>
<comment type="caution">
    <text evidence="12">The sequence shown here is derived from an EMBL/GenBank/DDBJ whole genome shotgun (WGS) entry which is preliminary data.</text>
</comment>
<dbReference type="SUPFAM" id="SSF82919">
    <property type="entry name" value="Zn-finger domain of Sec23/24"/>
    <property type="match status" value="1"/>
</dbReference>
<proteinExistence type="predicted"/>
<keyword evidence="7" id="KW-0472">Membrane</keyword>
<accession>A0A836C1C4</accession>
<dbReference type="PANTHER" id="PTHR11141">
    <property type="entry name" value="PROTEIN TRANSPORT PROTEIN SEC23"/>
    <property type="match status" value="1"/>
</dbReference>
<evidence type="ECO:0000256" key="1">
    <source>
        <dbReference type="ARBA" id="ARBA00004299"/>
    </source>
</evidence>
<dbReference type="Pfam" id="PF04811">
    <property type="entry name" value="Sec23_trunk"/>
    <property type="match status" value="1"/>
</dbReference>
<dbReference type="Proteomes" id="UP000612055">
    <property type="component" value="Unassembled WGS sequence"/>
</dbReference>
<dbReference type="GO" id="GO:0070971">
    <property type="term" value="C:endoplasmic reticulum exit site"/>
    <property type="evidence" value="ECO:0007669"/>
    <property type="project" value="TreeGrafter"/>
</dbReference>
<dbReference type="GO" id="GO:0005096">
    <property type="term" value="F:GTPase activator activity"/>
    <property type="evidence" value="ECO:0007669"/>
    <property type="project" value="TreeGrafter"/>
</dbReference>
<dbReference type="Gene3D" id="2.30.30.380">
    <property type="entry name" value="Zn-finger domain of Sec23/24"/>
    <property type="match status" value="1"/>
</dbReference>
<dbReference type="AlphaFoldDB" id="A0A836C1C4"/>
<dbReference type="InterPro" id="IPR036465">
    <property type="entry name" value="vWFA_dom_sf"/>
</dbReference>
<dbReference type="SUPFAM" id="SSF53300">
    <property type="entry name" value="vWA-like"/>
    <property type="match status" value="2"/>
</dbReference>
<organism evidence="12 13">
    <name type="scientific">Edaphochlamys debaryana</name>
    <dbReference type="NCBI Taxonomy" id="47281"/>
    <lineage>
        <taxon>Eukaryota</taxon>
        <taxon>Viridiplantae</taxon>
        <taxon>Chlorophyta</taxon>
        <taxon>core chlorophytes</taxon>
        <taxon>Chlorophyceae</taxon>
        <taxon>CS clade</taxon>
        <taxon>Chlamydomonadales</taxon>
        <taxon>Chlamydomonadales incertae sedis</taxon>
        <taxon>Edaphochlamys</taxon>
    </lineage>
</organism>
<dbReference type="GO" id="GO:0030127">
    <property type="term" value="C:COPII vesicle coat"/>
    <property type="evidence" value="ECO:0007669"/>
    <property type="project" value="InterPro"/>
</dbReference>
<dbReference type="OrthoDB" id="537162at2759"/>
<feature type="region of interest" description="Disordered" evidence="9">
    <location>
        <begin position="1"/>
        <end position="20"/>
    </location>
</feature>
<feature type="domain" description="Sec23/Sec24 trunk" evidence="11">
    <location>
        <begin position="158"/>
        <end position="449"/>
    </location>
</feature>
<feature type="region of interest" description="Disordered" evidence="9">
    <location>
        <begin position="448"/>
        <end position="484"/>
    </location>
</feature>
<reference evidence="12" key="1">
    <citation type="journal article" date="2020" name="bioRxiv">
        <title>Comparative genomics of Chlamydomonas.</title>
        <authorList>
            <person name="Craig R.J."/>
            <person name="Hasan A.R."/>
            <person name="Ness R.W."/>
            <person name="Keightley P.D."/>
        </authorList>
    </citation>
    <scope>NUCLEOTIDE SEQUENCE</scope>
    <source>
        <strain evidence="12">CCAP 11/70</strain>
    </source>
</reference>
<keyword evidence="4" id="KW-0256">Endoplasmic reticulum</keyword>
<comment type="subcellular location">
    <subcellularLocation>
        <location evidence="1">Cytoplasmic vesicle</location>
        <location evidence="1">COPII-coated vesicle membrane</location>
        <topology evidence="1">Peripheral membrane protein</topology>
        <orientation evidence="1">Cytoplasmic side</orientation>
    </subcellularLocation>
    <subcellularLocation>
        <location evidence="2">Endoplasmic reticulum membrane</location>
        <topology evidence="2">Peripheral membrane protein</topology>
        <orientation evidence="2">Cytoplasmic side</orientation>
    </subcellularLocation>
</comment>
<feature type="region of interest" description="Disordered" evidence="9">
    <location>
        <begin position="822"/>
        <end position="843"/>
    </location>
</feature>
<keyword evidence="13" id="KW-1185">Reference proteome</keyword>
<keyword evidence="6" id="KW-0813">Transport</keyword>
<dbReference type="Gene3D" id="3.40.50.410">
    <property type="entry name" value="von Willebrand factor, type A domain"/>
    <property type="match status" value="1"/>
</dbReference>
<name>A0A836C1C4_9CHLO</name>
<dbReference type="EMBL" id="JAEHOE010000024">
    <property type="protein sequence ID" value="KAG2495463.1"/>
    <property type="molecule type" value="Genomic_DNA"/>
</dbReference>
<evidence type="ECO:0000256" key="8">
    <source>
        <dbReference type="ARBA" id="ARBA00023329"/>
    </source>
</evidence>
<dbReference type="InterPro" id="IPR006895">
    <property type="entry name" value="Znf_Sec23_Sec24"/>
</dbReference>
<evidence type="ECO:0000259" key="11">
    <source>
        <dbReference type="Pfam" id="PF04811"/>
    </source>
</evidence>